<name>A0ABP8TMK8_9ACTN</name>
<comment type="caution">
    <text evidence="3">The sequence shown here is derived from an EMBL/GenBank/DDBJ whole genome shotgun (WGS) entry which is preliminary data.</text>
</comment>
<accession>A0ABP8TMK8</accession>
<keyword evidence="2" id="KW-0472">Membrane</keyword>
<dbReference type="EMBL" id="BAABHJ010000019">
    <property type="protein sequence ID" value="GAA4611891.1"/>
    <property type="molecule type" value="Genomic_DNA"/>
</dbReference>
<organism evidence="3 4">
    <name type="scientific">Actinoallomurus liliacearum</name>
    <dbReference type="NCBI Taxonomy" id="1080073"/>
    <lineage>
        <taxon>Bacteria</taxon>
        <taxon>Bacillati</taxon>
        <taxon>Actinomycetota</taxon>
        <taxon>Actinomycetes</taxon>
        <taxon>Streptosporangiales</taxon>
        <taxon>Thermomonosporaceae</taxon>
        <taxon>Actinoallomurus</taxon>
    </lineage>
</organism>
<evidence type="ECO:0008006" key="5">
    <source>
        <dbReference type="Google" id="ProtNLM"/>
    </source>
</evidence>
<protein>
    <recommendedName>
        <fullName evidence="5">DUF2637 domain-containing protein</fullName>
    </recommendedName>
</protein>
<proteinExistence type="predicted"/>
<keyword evidence="4" id="KW-1185">Reference proteome</keyword>
<keyword evidence="2" id="KW-1133">Transmembrane helix</keyword>
<reference evidence="4" key="1">
    <citation type="journal article" date="2019" name="Int. J. Syst. Evol. Microbiol.">
        <title>The Global Catalogue of Microorganisms (GCM) 10K type strain sequencing project: providing services to taxonomists for standard genome sequencing and annotation.</title>
        <authorList>
            <consortium name="The Broad Institute Genomics Platform"/>
            <consortium name="The Broad Institute Genome Sequencing Center for Infectious Disease"/>
            <person name="Wu L."/>
            <person name="Ma J."/>
        </authorList>
    </citation>
    <scope>NUCLEOTIDE SEQUENCE [LARGE SCALE GENOMIC DNA]</scope>
    <source>
        <strain evidence="4">JCM 17938</strain>
    </source>
</reference>
<feature type="transmembrane region" description="Helical" evidence="2">
    <location>
        <begin position="90"/>
        <end position="109"/>
    </location>
</feature>
<feature type="transmembrane region" description="Helical" evidence="2">
    <location>
        <begin position="60"/>
        <end position="78"/>
    </location>
</feature>
<feature type="region of interest" description="Disordered" evidence="1">
    <location>
        <begin position="198"/>
        <end position="222"/>
    </location>
</feature>
<feature type="region of interest" description="Disordered" evidence="1">
    <location>
        <begin position="144"/>
        <end position="168"/>
    </location>
</feature>
<evidence type="ECO:0000313" key="3">
    <source>
        <dbReference type="EMBL" id="GAA4611891.1"/>
    </source>
</evidence>
<gene>
    <name evidence="3" type="ORF">GCM10023195_50620</name>
</gene>
<feature type="transmembrane region" description="Helical" evidence="2">
    <location>
        <begin position="21"/>
        <end position="40"/>
    </location>
</feature>
<evidence type="ECO:0000313" key="4">
    <source>
        <dbReference type="Proteomes" id="UP001500212"/>
    </source>
</evidence>
<evidence type="ECO:0000256" key="1">
    <source>
        <dbReference type="SAM" id="MobiDB-lite"/>
    </source>
</evidence>
<keyword evidence="2" id="KW-0812">Transmembrane</keyword>
<dbReference type="Proteomes" id="UP001500212">
    <property type="component" value="Unassembled WGS sequence"/>
</dbReference>
<evidence type="ECO:0000256" key="2">
    <source>
        <dbReference type="SAM" id="Phobius"/>
    </source>
</evidence>
<sequence length="308" mass="33167">MVSGSPEAKVTGSARRRGDQVIRWTAILSVVVLAVIAALVSYRHMYLLVRRYGETSWTAVLLPISVDGMIVTSSMSLLMDSRCHRRSGPLPWVLLLIGSAASLAANVAVAEPSVVGRLIAAWPSCALIGSYELLMRQVRNAVTQSLPGPSEEPHTDSVTDGAVPDQPAYEATTTIGGASFPAHTDRVEDRIASYEAHTIEGDSPDGSYELQRGHTEHPDTTASPVLMETSERAERTPQTGGGAAWGLQQRAWQWTLANQEQSGHLPTGKAIAEQFGRCERWGRLVKQAGLNGRFDSATRRPGQETSAA</sequence>
<dbReference type="Pfam" id="PF10935">
    <property type="entry name" value="DUF2637"/>
    <property type="match status" value="1"/>
</dbReference>
<dbReference type="InterPro" id="IPR021235">
    <property type="entry name" value="DUF2637"/>
</dbReference>